<evidence type="ECO:0000313" key="3">
    <source>
        <dbReference type="Proteomes" id="UP000324222"/>
    </source>
</evidence>
<comment type="caution">
    <text evidence="2">The sequence shown here is derived from an EMBL/GenBank/DDBJ whole genome shotgun (WGS) entry which is preliminary data.</text>
</comment>
<dbReference type="EMBL" id="VSRR010005186">
    <property type="protein sequence ID" value="MPC41788.1"/>
    <property type="molecule type" value="Genomic_DNA"/>
</dbReference>
<accession>A0A5B7F9M6</accession>
<protein>
    <submittedName>
        <fullName evidence="2">Uncharacterized protein</fullName>
    </submittedName>
</protein>
<dbReference type="Proteomes" id="UP000324222">
    <property type="component" value="Unassembled WGS sequence"/>
</dbReference>
<dbReference type="AlphaFoldDB" id="A0A5B7F9M6"/>
<reference evidence="2 3" key="1">
    <citation type="submission" date="2019-05" db="EMBL/GenBank/DDBJ databases">
        <title>Another draft genome of Portunus trituberculatus and its Hox gene families provides insights of decapod evolution.</title>
        <authorList>
            <person name="Jeong J.-H."/>
            <person name="Song I."/>
            <person name="Kim S."/>
            <person name="Choi T."/>
            <person name="Kim D."/>
            <person name="Ryu S."/>
            <person name="Kim W."/>
        </authorList>
    </citation>
    <scope>NUCLEOTIDE SEQUENCE [LARGE SCALE GENOMIC DNA]</scope>
    <source>
        <tissue evidence="2">Muscle</tissue>
    </source>
</reference>
<proteinExistence type="predicted"/>
<evidence type="ECO:0000256" key="1">
    <source>
        <dbReference type="SAM" id="MobiDB-lite"/>
    </source>
</evidence>
<keyword evidence="3" id="KW-1185">Reference proteome</keyword>
<name>A0A5B7F9M6_PORTR</name>
<feature type="region of interest" description="Disordered" evidence="1">
    <location>
        <begin position="1"/>
        <end position="36"/>
    </location>
</feature>
<sequence>MIRGLDPDTEGQASHVGGGVEPINAEDFAMPPQPSNQACRSSAHCLLRHLHTNRPPDDILDY</sequence>
<gene>
    <name evidence="2" type="ORF">E2C01_035393</name>
</gene>
<evidence type="ECO:0000313" key="2">
    <source>
        <dbReference type="EMBL" id="MPC41788.1"/>
    </source>
</evidence>
<organism evidence="2 3">
    <name type="scientific">Portunus trituberculatus</name>
    <name type="common">Swimming crab</name>
    <name type="synonym">Neptunus trituberculatus</name>
    <dbReference type="NCBI Taxonomy" id="210409"/>
    <lineage>
        <taxon>Eukaryota</taxon>
        <taxon>Metazoa</taxon>
        <taxon>Ecdysozoa</taxon>
        <taxon>Arthropoda</taxon>
        <taxon>Crustacea</taxon>
        <taxon>Multicrustacea</taxon>
        <taxon>Malacostraca</taxon>
        <taxon>Eumalacostraca</taxon>
        <taxon>Eucarida</taxon>
        <taxon>Decapoda</taxon>
        <taxon>Pleocyemata</taxon>
        <taxon>Brachyura</taxon>
        <taxon>Eubrachyura</taxon>
        <taxon>Portunoidea</taxon>
        <taxon>Portunidae</taxon>
        <taxon>Portuninae</taxon>
        <taxon>Portunus</taxon>
    </lineage>
</organism>